<evidence type="ECO:0000256" key="9">
    <source>
        <dbReference type="ARBA" id="ARBA00048988"/>
    </source>
</evidence>
<dbReference type="eggNOG" id="COG1061">
    <property type="taxonomic scope" value="Bacteria"/>
</dbReference>
<keyword evidence="2" id="KW-0547">Nucleotide-binding</keyword>
<dbReference type="GO" id="GO:0043138">
    <property type="term" value="F:3'-5' DNA helicase activity"/>
    <property type="evidence" value="ECO:0007669"/>
    <property type="project" value="UniProtKB-EC"/>
</dbReference>
<evidence type="ECO:0000259" key="11">
    <source>
        <dbReference type="PROSITE" id="PS51194"/>
    </source>
</evidence>
<keyword evidence="3" id="KW-0378">Hydrolase</keyword>
<comment type="catalytic activity">
    <reaction evidence="7">
        <text>Couples ATP hydrolysis with the unwinding of duplex DNA by translocating in the 3'-5' direction.</text>
        <dbReference type="EC" id="5.6.2.4"/>
    </reaction>
</comment>
<keyword evidence="4 12" id="KW-0347">Helicase</keyword>
<dbReference type="EMBL" id="AVPJ01000017">
    <property type="protein sequence ID" value="KGN30629.1"/>
    <property type="molecule type" value="Genomic_DNA"/>
</dbReference>
<dbReference type="Pfam" id="PF13625">
    <property type="entry name" value="Helicase_C_3"/>
    <property type="match status" value="1"/>
</dbReference>
<dbReference type="SMART" id="SM00490">
    <property type="entry name" value="HELICc"/>
    <property type="match status" value="1"/>
</dbReference>
<dbReference type="PROSITE" id="PS51192">
    <property type="entry name" value="HELICASE_ATP_BIND_1"/>
    <property type="match status" value="1"/>
</dbReference>
<dbReference type="STRING" id="1385520.N802_06435"/>
<evidence type="ECO:0000259" key="10">
    <source>
        <dbReference type="PROSITE" id="PS51192"/>
    </source>
</evidence>
<dbReference type="InterPro" id="IPR032438">
    <property type="entry name" value="ERCC3_RAD25_C"/>
</dbReference>
<sequence>MTDGALIVQSDKTLLLEVDHPRSAEARRAIAPFAELERAPEHIHTYRITPLGLWNARAAGHDAEQVVDALVTHSRYPVPHALLIDVADTMARYGRLTLLKDDDGRLVLRSTDRAVLAEVLRHKRIKPLIGEHLDEDNVVVHPSERGHLKQELLKVGWPAEDEAGYVDGEAHQIDLDQSEGWSLRPYQEQAVDGFWDGGSGVVVLPCGAGKTLVGAGAMAKASATTLILVTNTVSARQWKDELLRRTSLTEDEIGEYSGARKEIRPVTIATYQVLTTRRKGVYTHLDLLDARDWGLVVYDEVHLLPAPIFRMTADLQARRRLGLTATLVREDGLESDVFSLIGPKRFDAPWKDIEAQGYIAPADCVEVRVTLPDGQRMAYAVADAEDRYRLASCSDAKLPVVEKLVARHRGEPTLVIGQYLDQLDELAGRLDADVITGETTVAERQRLFGAFRTGQIDLLVVSKVANFSIDLPEASVAIQVSGTFGSRQEEAQRLGRVLRPKGDGRTAHFYTVVARDTVDAEFAAHRQRFLAEQGYAYRIIDASDL</sequence>
<dbReference type="InterPro" id="IPR014001">
    <property type="entry name" value="Helicase_ATP-bd"/>
</dbReference>
<dbReference type="CDD" id="cd18789">
    <property type="entry name" value="SF2_C_XPB"/>
    <property type="match status" value="1"/>
</dbReference>
<name>A0A0A0J1N9_9MICO</name>
<dbReference type="PRINTS" id="PR00851">
    <property type="entry name" value="XRODRMPGMNTB"/>
</dbReference>
<dbReference type="SMART" id="SM00487">
    <property type="entry name" value="DEXDc"/>
    <property type="match status" value="1"/>
</dbReference>
<evidence type="ECO:0000256" key="8">
    <source>
        <dbReference type="ARBA" id="ARBA00034808"/>
    </source>
</evidence>
<gene>
    <name evidence="12" type="ORF">N802_06435</name>
</gene>
<evidence type="ECO:0000256" key="6">
    <source>
        <dbReference type="ARBA" id="ARBA00023235"/>
    </source>
</evidence>
<organism evidence="12 13">
    <name type="scientific">Knoellia sinensis KCTC 19936</name>
    <dbReference type="NCBI Taxonomy" id="1385520"/>
    <lineage>
        <taxon>Bacteria</taxon>
        <taxon>Bacillati</taxon>
        <taxon>Actinomycetota</taxon>
        <taxon>Actinomycetes</taxon>
        <taxon>Micrococcales</taxon>
        <taxon>Intrasporangiaceae</taxon>
        <taxon>Knoellia</taxon>
    </lineage>
</organism>
<dbReference type="Proteomes" id="UP000030002">
    <property type="component" value="Unassembled WGS sequence"/>
</dbReference>
<dbReference type="InterPro" id="IPR001650">
    <property type="entry name" value="Helicase_C-like"/>
</dbReference>
<comment type="catalytic activity">
    <reaction evidence="9">
        <text>ATP + H2O = ADP + phosphate + H(+)</text>
        <dbReference type="Rhea" id="RHEA:13065"/>
        <dbReference type="ChEBI" id="CHEBI:15377"/>
        <dbReference type="ChEBI" id="CHEBI:15378"/>
        <dbReference type="ChEBI" id="CHEBI:30616"/>
        <dbReference type="ChEBI" id="CHEBI:43474"/>
        <dbReference type="ChEBI" id="CHEBI:456216"/>
        <dbReference type="EC" id="5.6.2.4"/>
    </reaction>
</comment>
<protein>
    <recommendedName>
        <fullName evidence="8">DNA 3'-5' helicase</fullName>
        <ecNumber evidence="8">5.6.2.4</ecNumber>
    </recommendedName>
</protein>
<dbReference type="InterPro" id="IPR027417">
    <property type="entry name" value="P-loop_NTPase"/>
</dbReference>
<evidence type="ECO:0000256" key="4">
    <source>
        <dbReference type="ARBA" id="ARBA00022806"/>
    </source>
</evidence>
<dbReference type="InterPro" id="IPR050615">
    <property type="entry name" value="ATP-dep_DNA_Helicase"/>
</dbReference>
<dbReference type="GO" id="GO:0016787">
    <property type="term" value="F:hydrolase activity"/>
    <property type="evidence" value="ECO:0007669"/>
    <property type="project" value="UniProtKB-KW"/>
</dbReference>
<reference evidence="12 13" key="1">
    <citation type="submission" date="2013-08" db="EMBL/GenBank/DDBJ databases">
        <title>The genome sequence of Knoellia sinensis.</title>
        <authorList>
            <person name="Zhu W."/>
            <person name="Wang G."/>
        </authorList>
    </citation>
    <scope>NUCLEOTIDE SEQUENCE [LARGE SCALE GENOMIC DNA]</scope>
    <source>
        <strain evidence="12 13">KCTC 19936</strain>
    </source>
</reference>
<evidence type="ECO:0000256" key="2">
    <source>
        <dbReference type="ARBA" id="ARBA00022741"/>
    </source>
</evidence>
<dbReference type="OrthoDB" id="3713880at2"/>
<dbReference type="PANTHER" id="PTHR11274">
    <property type="entry name" value="RAD25/XP-B DNA REPAIR HELICASE"/>
    <property type="match status" value="1"/>
</dbReference>
<dbReference type="PROSITE" id="PS51194">
    <property type="entry name" value="HELICASE_CTER"/>
    <property type="match status" value="1"/>
</dbReference>
<dbReference type="InterPro" id="IPR032830">
    <property type="entry name" value="XPB/Ssl2_N"/>
</dbReference>
<accession>A0A0A0J1N9</accession>
<dbReference type="PANTHER" id="PTHR11274:SF0">
    <property type="entry name" value="GENERAL TRANSCRIPTION AND DNA REPAIR FACTOR IIH HELICASE SUBUNIT XPB"/>
    <property type="match status" value="1"/>
</dbReference>
<feature type="domain" description="Helicase C-terminal" evidence="11">
    <location>
        <begin position="400"/>
        <end position="545"/>
    </location>
</feature>
<dbReference type="EC" id="5.6.2.4" evidence="8"/>
<evidence type="ECO:0000256" key="1">
    <source>
        <dbReference type="ARBA" id="ARBA00006637"/>
    </source>
</evidence>
<feature type="domain" description="Helicase ATP-binding" evidence="10">
    <location>
        <begin position="191"/>
        <end position="345"/>
    </location>
</feature>
<dbReference type="AlphaFoldDB" id="A0A0A0J1N9"/>
<evidence type="ECO:0000313" key="13">
    <source>
        <dbReference type="Proteomes" id="UP000030002"/>
    </source>
</evidence>
<keyword evidence="13" id="KW-1185">Reference proteome</keyword>
<dbReference type="SUPFAM" id="SSF52540">
    <property type="entry name" value="P-loop containing nucleoside triphosphate hydrolases"/>
    <property type="match status" value="2"/>
</dbReference>
<dbReference type="GO" id="GO:0005524">
    <property type="term" value="F:ATP binding"/>
    <property type="evidence" value="ECO:0007669"/>
    <property type="project" value="UniProtKB-KW"/>
</dbReference>
<dbReference type="Pfam" id="PF04851">
    <property type="entry name" value="ResIII"/>
    <property type="match status" value="1"/>
</dbReference>
<dbReference type="GO" id="GO:0003677">
    <property type="term" value="F:DNA binding"/>
    <property type="evidence" value="ECO:0007669"/>
    <property type="project" value="InterPro"/>
</dbReference>
<dbReference type="InterPro" id="IPR006935">
    <property type="entry name" value="Helicase/UvrB_N"/>
</dbReference>
<keyword evidence="6" id="KW-0413">Isomerase</keyword>
<evidence type="ECO:0000256" key="7">
    <source>
        <dbReference type="ARBA" id="ARBA00034617"/>
    </source>
</evidence>
<dbReference type="Gene3D" id="3.40.50.300">
    <property type="entry name" value="P-loop containing nucleotide triphosphate hydrolases"/>
    <property type="match status" value="2"/>
</dbReference>
<dbReference type="Pfam" id="PF16203">
    <property type="entry name" value="ERCC3_RAD25_C"/>
    <property type="match status" value="1"/>
</dbReference>
<dbReference type="RefSeq" id="WP_035918356.1">
    <property type="nucleotide sequence ID" value="NZ_AVPJ01000017.1"/>
</dbReference>
<proteinExistence type="inferred from homology"/>
<evidence type="ECO:0000256" key="5">
    <source>
        <dbReference type="ARBA" id="ARBA00022840"/>
    </source>
</evidence>
<comment type="similarity">
    <text evidence="1">Belongs to the helicase family. RAD25/XPB subfamily.</text>
</comment>
<evidence type="ECO:0000256" key="3">
    <source>
        <dbReference type="ARBA" id="ARBA00022801"/>
    </source>
</evidence>
<comment type="caution">
    <text evidence="12">The sequence shown here is derived from an EMBL/GenBank/DDBJ whole genome shotgun (WGS) entry which is preliminary data.</text>
</comment>
<evidence type="ECO:0000313" key="12">
    <source>
        <dbReference type="EMBL" id="KGN30629.1"/>
    </source>
</evidence>
<keyword evidence="5" id="KW-0067">ATP-binding</keyword>
<dbReference type="NCBIfam" id="NF045503">
    <property type="entry name" value="repair_heli_XPB"/>
    <property type="match status" value="1"/>
</dbReference>